<reference evidence="6 7" key="1">
    <citation type="journal article" date="2007" name="Proc. Natl. Acad. Sci. U.S.A.">
        <title>Genome and proteome of long-chain alkane degrading Geobacillus thermodenitrificans NG80-2 isolated from a deep-subsurface oil reservoir.</title>
        <authorList>
            <person name="Feng L."/>
            <person name="Wang W."/>
            <person name="Cheng J."/>
            <person name="Ren Y."/>
            <person name="Zhao G."/>
            <person name="Gao C."/>
            <person name="Tang Y."/>
            <person name="Liu X."/>
            <person name="Han W."/>
            <person name="Peng X."/>
            <person name="Liu R."/>
            <person name="Wang L."/>
        </authorList>
    </citation>
    <scope>NUCLEOTIDE SEQUENCE [LARGE SCALE GENOMIC DNA]</scope>
    <source>
        <strain evidence="6 7">NG80-2</strain>
    </source>
</reference>
<evidence type="ECO:0000256" key="4">
    <source>
        <dbReference type="ARBA" id="ARBA00022840"/>
    </source>
</evidence>
<name>A4IN43_GEOTN</name>
<protein>
    <submittedName>
        <fullName evidence="6">ABC transporter ATP-binding protein</fullName>
    </submittedName>
</protein>
<feature type="domain" description="ABC transporter" evidence="5">
    <location>
        <begin position="20"/>
        <end position="245"/>
    </location>
</feature>
<dbReference type="EMBL" id="CP000557">
    <property type="protein sequence ID" value="ABO66747.1"/>
    <property type="molecule type" value="Genomic_DNA"/>
</dbReference>
<dbReference type="KEGG" id="gtn:GTNG_1377"/>
<dbReference type="Gene3D" id="3.40.50.300">
    <property type="entry name" value="P-loop containing nucleotide triphosphate hydrolases"/>
    <property type="match status" value="1"/>
</dbReference>
<dbReference type="InterPro" id="IPR003439">
    <property type="entry name" value="ABC_transporter-like_ATP-bd"/>
</dbReference>
<dbReference type="CDD" id="cd03230">
    <property type="entry name" value="ABC_DR_subfamily_A"/>
    <property type="match status" value="1"/>
</dbReference>
<proteinExistence type="inferred from homology"/>
<dbReference type="PANTHER" id="PTHR42711">
    <property type="entry name" value="ABC TRANSPORTER ATP-BINDING PROTEIN"/>
    <property type="match status" value="1"/>
</dbReference>
<evidence type="ECO:0000259" key="5">
    <source>
        <dbReference type="PROSITE" id="PS50893"/>
    </source>
</evidence>
<comment type="similarity">
    <text evidence="1">Belongs to the ABC transporter superfamily.</text>
</comment>
<dbReference type="GO" id="GO:0016887">
    <property type="term" value="F:ATP hydrolysis activity"/>
    <property type="evidence" value="ECO:0007669"/>
    <property type="project" value="InterPro"/>
</dbReference>
<dbReference type="PROSITE" id="PS50893">
    <property type="entry name" value="ABC_TRANSPORTER_2"/>
    <property type="match status" value="1"/>
</dbReference>
<evidence type="ECO:0000313" key="7">
    <source>
        <dbReference type="Proteomes" id="UP000001578"/>
    </source>
</evidence>
<evidence type="ECO:0000313" key="6">
    <source>
        <dbReference type="EMBL" id="ABO66747.1"/>
    </source>
</evidence>
<dbReference type="InterPro" id="IPR003593">
    <property type="entry name" value="AAA+_ATPase"/>
</dbReference>
<gene>
    <name evidence="6" type="ordered locus">GTNG_1377</name>
</gene>
<evidence type="ECO:0000256" key="3">
    <source>
        <dbReference type="ARBA" id="ARBA00022741"/>
    </source>
</evidence>
<evidence type="ECO:0000256" key="1">
    <source>
        <dbReference type="ARBA" id="ARBA00005417"/>
    </source>
</evidence>
<dbReference type="InterPro" id="IPR027417">
    <property type="entry name" value="P-loop_NTPase"/>
</dbReference>
<dbReference type="Pfam" id="PF00005">
    <property type="entry name" value="ABC_tran"/>
    <property type="match status" value="1"/>
</dbReference>
<keyword evidence="2" id="KW-0813">Transport</keyword>
<dbReference type="Proteomes" id="UP000001578">
    <property type="component" value="Chromosome"/>
</dbReference>
<dbReference type="eggNOG" id="COG1131">
    <property type="taxonomic scope" value="Bacteria"/>
</dbReference>
<keyword evidence="3" id="KW-0547">Nucleotide-binding</keyword>
<dbReference type="HOGENOM" id="CLU_000604_1_2_9"/>
<accession>A4IN43</accession>
<dbReference type="InterPro" id="IPR050763">
    <property type="entry name" value="ABC_transporter_ATP-binding"/>
</dbReference>
<evidence type="ECO:0000256" key="2">
    <source>
        <dbReference type="ARBA" id="ARBA00022448"/>
    </source>
</evidence>
<sequence length="311" mass="35752">MKYFYINISKFISRGDHVMIELQQLTKVFPNGRGIFDVTFTVRQGEVFGFLGPNGAGKSTTIRHLLGFLKPTKGRAFIHGFDCWRESVRVKALVGYLPGEIAFPEGMTGMELLDLLAGMRRMKTTRYRDELIERLQLDTRLPIRKMSKGTKQKVGLVAALMHNPEVIILDEPTSGLDPLMQQTFIDLLREEKQKGKTIFLSSHIFPEIERTCDRVAIMKDGRLMAVNDVHELQSMQRKLFDVMLSREEEVAQLLSSPLEVIHHDGRRVCIAVQGDYNAFIRELAQYQVQNLDLRTQSLEDIFMHYYDRRGG</sequence>
<dbReference type="GO" id="GO:0005524">
    <property type="term" value="F:ATP binding"/>
    <property type="evidence" value="ECO:0007669"/>
    <property type="project" value="UniProtKB-KW"/>
</dbReference>
<dbReference type="SUPFAM" id="SSF52540">
    <property type="entry name" value="P-loop containing nucleoside triphosphate hydrolases"/>
    <property type="match status" value="1"/>
</dbReference>
<dbReference type="SMART" id="SM00382">
    <property type="entry name" value="AAA"/>
    <property type="match status" value="1"/>
</dbReference>
<keyword evidence="4 6" id="KW-0067">ATP-binding</keyword>
<organism evidence="6 7">
    <name type="scientific">Geobacillus thermodenitrificans (strain NG80-2)</name>
    <dbReference type="NCBI Taxonomy" id="420246"/>
    <lineage>
        <taxon>Bacteria</taxon>
        <taxon>Bacillati</taxon>
        <taxon>Bacillota</taxon>
        <taxon>Bacilli</taxon>
        <taxon>Bacillales</taxon>
        <taxon>Anoxybacillaceae</taxon>
        <taxon>Geobacillus</taxon>
    </lineage>
</organism>
<dbReference type="AlphaFoldDB" id="A4IN43"/>
<dbReference type="PANTHER" id="PTHR42711:SF5">
    <property type="entry name" value="ABC TRANSPORTER ATP-BINDING PROTEIN NATA"/>
    <property type="match status" value="1"/>
</dbReference>